<gene>
    <name evidence="1" type="ORF">ERS370000_02913</name>
</gene>
<protein>
    <submittedName>
        <fullName evidence="1">Uncharacterized protein</fullName>
    </submittedName>
</protein>
<sequence length="95" mass="10443">MKTDDDNSMLQAGTSQLGNLLQFLAWIAERPRTYAQTMDAWRSSCPRLSAWEDATANGLVDVPRRADVEPVVVLTPKGQMLLASSDGARRTPARP</sequence>
<name>A0AAD2J000_ACHAE</name>
<proteinExistence type="predicted"/>
<comment type="caution">
    <text evidence="1">The sequence shown here is derived from an EMBL/GenBank/DDBJ whole genome shotgun (WGS) entry which is preliminary data.</text>
</comment>
<accession>A0AAD2J000</accession>
<dbReference type="Proteomes" id="UP000044098">
    <property type="component" value="Unassembled WGS sequence"/>
</dbReference>
<organism evidence="1 2">
    <name type="scientific">Achromobacter aegrifaciens</name>
    <dbReference type="NCBI Taxonomy" id="1287736"/>
    <lineage>
        <taxon>Bacteria</taxon>
        <taxon>Pseudomonadati</taxon>
        <taxon>Pseudomonadota</taxon>
        <taxon>Betaproteobacteria</taxon>
        <taxon>Burkholderiales</taxon>
        <taxon>Alcaligenaceae</taxon>
        <taxon>Achromobacter</taxon>
    </lineage>
</organism>
<reference evidence="1 2" key="1">
    <citation type="submission" date="2015-09" db="EMBL/GenBank/DDBJ databases">
        <authorList>
            <consortium name="Pathogen Informatics"/>
        </authorList>
    </citation>
    <scope>NUCLEOTIDE SEQUENCE [LARGE SCALE GENOMIC DNA]</scope>
    <source>
        <strain evidence="1 2">2789STDY5608625</strain>
    </source>
</reference>
<dbReference type="RefSeq" id="WP_258956206.1">
    <property type="nucleotide sequence ID" value="NZ_CYTK01000004.1"/>
</dbReference>
<evidence type="ECO:0000313" key="2">
    <source>
        <dbReference type="Proteomes" id="UP000044098"/>
    </source>
</evidence>
<dbReference type="AlphaFoldDB" id="A0AAD2J000"/>
<dbReference type="EMBL" id="CYTK01000004">
    <property type="protein sequence ID" value="CUJ15141.1"/>
    <property type="molecule type" value="Genomic_DNA"/>
</dbReference>
<evidence type="ECO:0000313" key="1">
    <source>
        <dbReference type="EMBL" id="CUJ15141.1"/>
    </source>
</evidence>